<protein>
    <submittedName>
        <fullName evidence="1">Uncharacterized protein</fullName>
    </submittedName>
</protein>
<accession>A0AAD5QZG4</accession>
<evidence type="ECO:0000313" key="1">
    <source>
        <dbReference type="EMBL" id="KAJ1366642.1"/>
    </source>
</evidence>
<dbReference type="Proteomes" id="UP001196413">
    <property type="component" value="Unassembled WGS sequence"/>
</dbReference>
<organism evidence="1 2">
    <name type="scientific">Parelaphostrongylus tenuis</name>
    <name type="common">Meningeal worm</name>
    <dbReference type="NCBI Taxonomy" id="148309"/>
    <lineage>
        <taxon>Eukaryota</taxon>
        <taxon>Metazoa</taxon>
        <taxon>Ecdysozoa</taxon>
        <taxon>Nematoda</taxon>
        <taxon>Chromadorea</taxon>
        <taxon>Rhabditida</taxon>
        <taxon>Rhabditina</taxon>
        <taxon>Rhabditomorpha</taxon>
        <taxon>Strongyloidea</taxon>
        <taxon>Metastrongylidae</taxon>
        <taxon>Parelaphostrongylus</taxon>
    </lineage>
</organism>
<gene>
    <name evidence="1" type="ORF">KIN20_027362</name>
</gene>
<name>A0AAD5QZG4_PARTN</name>
<comment type="caution">
    <text evidence="1">The sequence shown here is derived from an EMBL/GenBank/DDBJ whole genome shotgun (WGS) entry which is preliminary data.</text>
</comment>
<keyword evidence="2" id="KW-1185">Reference proteome</keyword>
<dbReference type="EMBL" id="JAHQIW010005606">
    <property type="protein sequence ID" value="KAJ1366642.1"/>
    <property type="molecule type" value="Genomic_DNA"/>
</dbReference>
<evidence type="ECO:0000313" key="2">
    <source>
        <dbReference type="Proteomes" id="UP001196413"/>
    </source>
</evidence>
<sequence>MAPANAVCLQLSRIDHHDTACYQRRLPEAKQNGCSSISACEKIGIQLIVH</sequence>
<proteinExistence type="predicted"/>
<reference evidence="1" key="1">
    <citation type="submission" date="2021-06" db="EMBL/GenBank/DDBJ databases">
        <title>Parelaphostrongylus tenuis whole genome reference sequence.</title>
        <authorList>
            <person name="Garwood T.J."/>
            <person name="Larsen P.A."/>
            <person name="Fountain-Jones N.M."/>
            <person name="Garbe J.R."/>
            <person name="Macchietto M.G."/>
            <person name="Kania S.A."/>
            <person name="Gerhold R.W."/>
            <person name="Richards J.E."/>
            <person name="Wolf T.M."/>
        </authorList>
    </citation>
    <scope>NUCLEOTIDE SEQUENCE</scope>
    <source>
        <strain evidence="1">MNPRO001-30</strain>
        <tissue evidence="1">Meninges</tissue>
    </source>
</reference>
<dbReference type="AlphaFoldDB" id="A0AAD5QZG4"/>